<feature type="domain" description="ATP-dependent DNA ligase family profile" evidence="8">
    <location>
        <begin position="229"/>
        <end position="328"/>
    </location>
</feature>
<evidence type="ECO:0000313" key="10">
    <source>
        <dbReference type="Proteomes" id="UP000827914"/>
    </source>
</evidence>
<dbReference type="Gene3D" id="3.30.1490.70">
    <property type="match status" value="1"/>
</dbReference>
<evidence type="ECO:0000313" key="9">
    <source>
        <dbReference type="EMBL" id="UAV84509.1"/>
    </source>
</evidence>
<sequence>MIKTLYGLDKKGGFKVWTIEAKAGLNGDAYLVINHGKEGGKQTEKSDYFGYGSGKQGRNAFEQTVFEAQARIKKQLDKNYRESKEELQEIDTLAMLAADYHKQGHRIEFPCYGSVKYDGVRALAKKRNGVVTLESRTSQLYQLPHLVELLTVHMQDGDIWDGEIYKHGYELQDIVSAVKRTDPQKEIDKAKRAYAKDDSEENEAAVIEATLVSELRDKLEFHIFDVVSEKTFEERVKDLDELCAITIVSPLIQITEYGYIADEEAMKAFHKFAVSQGFEGAMLRNFKGLYESGKRSADLQKYKEFLDSEFEILDIVPDKQGNGVYLAKNDLNDLTFQVVMGELHARAKALAEKHLLVRKLLTVKYQTRYKGTLLPQFPVGIAIRDYE</sequence>
<dbReference type="EMBL" id="OK040171">
    <property type="protein sequence ID" value="UAV84509.1"/>
    <property type="molecule type" value="Genomic_DNA"/>
</dbReference>
<dbReference type="PROSITE" id="PS00333">
    <property type="entry name" value="DNA_LIGASE_A2"/>
    <property type="match status" value="1"/>
</dbReference>
<protein>
    <recommendedName>
        <fullName evidence="3">DNA ligase</fullName>
    </recommendedName>
</protein>
<evidence type="ECO:0000256" key="5">
    <source>
        <dbReference type="ARBA" id="ARBA00022705"/>
    </source>
</evidence>
<dbReference type="PROSITE" id="PS50160">
    <property type="entry name" value="DNA_LIGASE_A3"/>
    <property type="match status" value="1"/>
</dbReference>
<evidence type="ECO:0000256" key="2">
    <source>
        <dbReference type="ARBA" id="ARBA00007572"/>
    </source>
</evidence>
<comment type="similarity">
    <text evidence="2">Belongs to the ATP-dependent DNA ligase family.</text>
</comment>
<evidence type="ECO:0000256" key="3">
    <source>
        <dbReference type="ARBA" id="ARBA00013308"/>
    </source>
</evidence>
<evidence type="ECO:0000259" key="8">
    <source>
        <dbReference type="PROSITE" id="PS50160"/>
    </source>
</evidence>
<keyword evidence="6" id="KW-0227">DNA damage</keyword>
<accession>A0AAE9BMZ5</accession>
<evidence type="ECO:0000256" key="6">
    <source>
        <dbReference type="ARBA" id="ARBA00022763"/>
    </source>
</evidence>
<dbReference type="GO" id="GO:0003910">
    <property type="term" value="F:DNA ligase (ATP) activity"/>
    <property type="evidence" value="ECO:0007669"/>
    <property type="project" value="InterPro"/>
</dbReference>
<dbReference type="Gene3D" id="3.30.470.30">
    <property type="entry name" value="DNA ligase/mRNA capping enzyme"/>
    <property type="match status" value="1"/>
</dbReference>
<organism evidence="9 10">
    <name type="scientific">Pseudomonas phage PHB09</name>
    <dbReference type="NCBI Taxonomy" id="2867265"/>
    <lineage>
        <taxon>Viruses</taxon>
        <taxon>Duplodnaviria</taxon>
        <taxon>Heunggongvirae</taxon>
        <taxon>Uroviricota</taxon>
        <taxon>Caudoviricetes</taxon>
        <taxon>Vandenendeviridae</taxon>
        <taxon>Gorskivirinae</taxon>
        <taxon>Dilongvirus</taxon>
        <taxon>Dilongvirus PHB09</taxon>
    </lineage>
</organism>
<name>A0AAE9BMZ5_9CAUD</name>
<dbReference type="GO" id="GO:0005524">
    <property type="term" value="F:ATP binding"/>
    <property type="evidence" value="ECO:0007669"/>
    <property type="project" value="InterPro"/>
</dbReference>
<keyword evidence="10" id="KW-1185">Reference proteome</keyword>
<dbReference type="InterPro" id="IPR012340">
    <property type="entry name" value="NA-bd_OB-fold"/>
</dbReference>
<reference evidence="9" key="1">
    <citation type="submission" date="2021-09" db="EMBL/GenBank/DDBJ databases">
        <authorList>
            <person name="Liu Y."/>
        </authorList>
    </citation>
    <scope>NUCLEOTIDE SEQUENCE</scope>
</reference>
<gene>
    <name evidence="9" type="ORF">PHB09_013</name>
</gene>
<dbReference type="Pfam" id="PF01068">
    <property type="entry name" value="DNA_ligase_A_M"/>
    <property type="match status" value="1"/>
</dbReference>
<dbReference type="GO" id="GO:0006260">
    <property type="term" value="P:DNA replication"/>
    <property type="evidence" value="ECO:0007669"/>
    <property type="project" value="UniProtKB-KW"/>
</dbReference>
<evidence type="ECO:0000256" key="1">
    <source>
        <dbReference type="ARBA" id="ARBA00001968"/>
    </source>
</evidence>
<dbReference type="InterPro" id="IPR012310">
    <property type="entry name" value="DNA_ligase_ATP-dep_cent"/>
</dbReference>
<keyword evidence="5" id="KW-0235">DNA replication</keyword>
<dbReference type="GO" id="GO:0006310">
    <property type="term" value="P:DNA recombination"/>
    <property type="evidence" value="ECO:0007669"/>
    <property type="project" value="InterPro"/>
</dbReference>
<proteinExistence type="inferred from homology"/>
<comment type="cofactor">
    <cofactor evidence="1">
        <name>a divalent metal cation</name>
        <dbReference type="ChEBI" id="CHEBI:60240"/>
    </cofactor>
</comment>
<evidence type="ECO:0000256" key="4">
    <source>
        <dbReference type="ARBA" id="ARBA00022598"/>
    </source>
</evidence>
<dbReference type="PANTHER" id="PTHR47810:SF1">
    <property type="entry name" value="DNA LIGASE B"/>
    <property type="match status" value="1"/>
</dbReference>
<dbReference type="PANTHER" id="PTHR47810">
    <property type="entry name" value="DNA LIGASE"/>
    <property type="match status" value="1"/>
</dbReference>
<evidence type="ECO:0000256" key="7">
    <source>
        <dbReference type="ARBA" id="ARBA00023204"/>
    </source>
</evidence>
<keyword evidence="7" id="KW-0234">DNA repair</keyword>
<dbReference type="GO" id="GO:0006281">
    <property type="term" value="P:DNA repair"/>
    <property type="evidence" value="ECO:0007669"/>
    <property type="project" value="UniProtKB-KW"/>
</dbReference>
<dbReference type="InterPro" id="IPR016059">
    <property type="entry name" value="DNA_ligase_ATP-dep_CS"/>
</dbReference>
<dbReference type="Proteomes" id="UP000827914">
    <property type="component" value="Segment"/>
</dbReference>
<dbReference type="SUPFAM" id="SSF50249">
    <property type="entry name" value="Nucleic acid-binding proteins"/>
    <property type="match status" value="1"/>
</dbReference>
<dbReference type="SUPFAM" id="SSF56091">
    <property type="entry name" value="DNA ligase/mRNA capping enzyme, catalytic domain"/>
    <property type="match status" value="1"/>
</dbReference>
<dbReference type="InterPro" id="IPR050326">
    <property type="entry name" value="NAD_dep_DNA_ligaseB"/>
</dbReference>
<keyword evidence="4 9" id="KW-0436">Ligase</keyword>